<accession>A0A4D6HNZ5</accession>
<dbReference type="AlphaFoldDB" id="A0A4D6HNZ5"/>
<gene>
    <name evidence="4" type="ORF">DV706_15375</name>
</gene>
<dbReference type="PANTHER" id="PTHR34236:SF1">
    <property type="entry name" value="DIMETHYL SULFOXIDE REDUCTASE TRANSCRIPTIONAL ACTIVATOR"/>
    <property type="match status" value="1"/>
</dbReference>
<proteinExistence type="predicted"/>
<evidence type="ECO:0000256" key="1">
    <source>
        <dbReference type="ARBA" id="ARBA00023015"/>
    </source>
</evidence>
<reference evidence="4 5" key="1">
    <citation type="journal article" date="2019" name="Nat. Commun.">
        <title>A new type of DNA phosphorothioation-based antiviral system in archaea.</title>
        <authorList>
            <person name="Xiong L."/>
            <person name="Liu S."/>
            <person name="Chen S."/>
            <person name="Xiao Y."/>
            <person name="Zhu B."/>
            <person name="Gao Y."/>
            <person name="Zhang Y."/>
            <person name="Chen B."/>
            <person name="Luo J."/>
            <person name="Deng Z."/>
            <person name="Chen X."/>
            <person name="Wang L."/>
            <person name="Chen S."/>
        </authorList>
    </citation>
    <scope>NUCLEOTIDE SEQUENCE [LARGE SCALE GENOMIC DNA]</scope>
    <source>
        <strain evidence="4 5">JCM 10635</strain>
    </source>
</reference>
<evidence type="ECO:0000259" key="3">
    <source>
        <dbReference type="Pfam" id="PF04967"/>
    </source>
</evidence>
<feature type="domain" description="HTH bat-type" evidence="3">
    <location>
        <begin position="158"/>
        <end position="208"/>
    </location>
</feature>
<keyword evidence="2" id="KW-0804">Transcription</keyword>
<dbReference type="EMBL" id="CP031305">
    <property type="protein sequence ID" value="QCC55729.1"/>
    <property type="molecule type" value="Genomic_DNA"/>
</dbReference>
<evidence type="ECO:0000313" key="5">
    <source>
        <dbReference type="Proteomes" id="UP000296822"/>
    </source>
</evidence>
<dbReference type="InterPro" id="IPR007050">
    <property type="entry name" value="HTH_bacterioopsin"/>
</dbReference>
<sequence>MSVIAEYTLSNPILQETRRSVSGVTLEVEDEQPAPGTHPRLIVWAKGTEADLDQFFQELPDDPSITSFEVLSTLPERRLFRMSLSPAGERGLTYVDAITYGITFLDIEAGADKMKYRAQVPSRSALIDYRERCQERDLSFELRRLYRSDAETTAKYGLTARQRDALCCALERGYFDVPREVSTAELAEEFDISSQAFSALLRRGHEALLRNTIAEDNRT</sequence>
<dbReference type="KEGG" id="nbg:DV706_15375"/>
<evidence type="ECO:0000313" key="4">
    <source>
        <dbReference type="EMBL" id="QCC55729.1"/>
    </source>
</evidence>
<dbReference type="Pfam" id="PF04967">
    <property type="entry name" value="HTH_10"/>
    <property type="match status" value="1"/>
</dbReference>
<dbReference type="GeneID" id="39852649"/>
<protein>
    <submittedName>
        <fullName evidence="4">Bacterio-opsin activator</fullName>
    </submittedName>
</protein>
<name>A0A4D6HNZ5_9EURY</name>
<evidence type="ECO:0000256" key="2">
    <source>
        <dbReference type="ARBA" id="ARBA00023163"/>
    </source>
</evidence>
<dbReference type="Proteomes" id="UP000296822">
    <property type="component" value="Chromosome"/>
</dbReference>
<dbReference type="PANTHER" id="PTHR34236">
    <property type="entry name" value="DIMETHYL SULFOXIDE REDUCTASE TRANSCRIPTIONAL ACTIVATOR"/>
    <property type="match status" value="1"/>
</dbReference>
<organism evidence="4 5">
    <name type="scientific">Natronorubrum bangense</name>
    <dbReference type="NCBI Taxonomy" id="61858"/>
    <lineage>
        <taxon>Archaea</taxon>
        <taxon>Methanobacteriati</taxon>
        <taxon>Methanobacteriota</taxon>
        <taxon>Stenosarchaea group</taxon>
        <taxon>Halobacteria</taxon>
        <taxon>Halobacteriales</taxon>
        <taxon>Natrialbaceae</taxon>
        <taxon>Natronorubrum</taxon>
    </lineage>
</organism>
<keyword evidence="1" id="KW-0805">Transcription regulation</keyword>
<dbReference type="RefSeq" id="WP_006067655.1">
    <property type="nucleotide sequence ID" value="NZ_CP031305.1"/>
</dbReference>